<dbReference type="InterPro" id="IPR011598">
    <property type="entry name" value="bHLH_dom"/>
</dbReference>
<feature type="region of interest" description="Disordered" evidence="1">
    <location>
        <begin position="63"/>
        <end position="125"/>
    </location>
</feature>
<feature type="compositionally biased region" description="Basic residues" evidence="1">
    <location>
        <begin position="649"/>
        <end position="668"/>
    </location>
</feature>
<feature type="compositionally biased region" description="Basic and acidic residues" evidence="1">
    <location>
        <begin position="21"/>
        <end position="38"/>
    </location>
</feature>
<dbReference type="EMBL" id="CADCXV010001016">
    <property type="protein sequence ID" value="CAB0040295.1"/>
    <property type="molecule type" value="Genomic_DNA"/>
</dbReference>
<protein>
    <recommendedName>
        <fullName evidence="2">BHLH domain-containing protein</fullName>
    </recommendedName>
</protein>
<dbReference type="InterPro" id="IPR036638">
    <property type="entry name" value="HLH_DNA-bd_sf"/>
</dbReference>
<reference evidence="3 4" key="1">
    <citation type="submission" date="2020-02" db="EMBL/GenBank/DDBJ databases">
        <authorList>
            <person name="Ferguson B K."/>
        </authorList>
    </citation>
    <scope>NUCLEOTIDE SEQUENCE [LARGE SCALE GENOMIC DNA]</scope>
</reference>
<proteinExistence type="predicted"/>
<keyword evidence="4" id="KW-1185">Reference proteome</keyword>
<feature type="region of interest" description="Disordered" evidence="1">
    <location>
        <begin position="631"/>
        <end position="820"/>
    </location>
</feature>
<feature type="compositionally biased region" description="Basic residues" evidence="1">
    <location>
        <begin position="789"/>
        <end position="803"/>
    </location>
</feature>
<evidence type="ECO:0000259" key="2">
    <source>
        <dbReference type="PROSITE" id="PS50888"/>
    </source>
</evidence>
<feature type="region of interest" description="Disordered" evidence="1">
    <location>
        <begin position="21"/>
        <end position="40"/>
    </location>
</feature>
<name>A0A6H5IZ56_9HYME</name>
<evidence type="ECO:0000313" key="4">
    <source>
        <dbReference type="Proteomes" id="UP000479190"/>
    </source>
</evidence>
<feature type="region of interest" description="Disordered" evidence="1">
    <location>
        <begin position="353"/>
        <end position="374"/>
    </location>
</feature>
<accession>A0A6H5IZ56</accession>
<feature type="compositionally biased region" description="Low complexity" evidence="1">
    <location>
        <begin position="506"/>
        <end position="524"/>
    </location>
</feature>
<feature type="compositionally biased region" description="Basic and acidic residues" evidence="1">
    <location>
        <begin position="805"/>
        <end position="817"/>
    </location>
</feature>
<dbReference type="PROSITE" id="PS50888">
    <property type="entry name" value="BHLH"/>
    <property type="match status" value="1"/>
</dbReference>
<feature type="domain" description="BHLH" evidence="2">
    <location>
        <begin position="558"/>
        <end position="612"/>
    </location>
</feature>
<dbReference type="SMART" id="SM00353">
    <property type="entry name" value="HLH"/>
    <property type="match status" value="1"/>
</dbReference>
<feature type="compositionally biased region" description="Polar residues" evidence="1">
    <location>
        <begin position="112"/>
        <end position="124"/>
    </location>
</feature>
<sequence length="858" mass="98599">MKLRDSTATVVTRDTRIRGSRRNYEKKGENRGKMKNERTFSSNSKSVFLQCIRLLIVTSFSNVPNTDDDDSKDKKREEEEDKLYTSSFNSRSRDSTAAFVRRASGSDPIRSLRTQPPTYTTDSVIKNPPSVYLQTIVARKIRKQNETEETTRLIFKSIARIEKGGVQQSKRERERIYTYDIIKQPPCGIAMPVFFFLLSDDMMMQELSVPSLNEKLSVVEMPKEKNGFERRSGGAEGGPVRTKRRRPSKLAQALTAKPNRGKKKTAAAAITAAAAAADLDLDGINEEDLELIIQACSPSSSDSYISFSDETTTNALSRAYHHQVEDANMFGYQHMQAQQHHLVHSNYCAAYVQQHHHHHHQQQQQQQPSSLLPPHLMQMPELNRVAPYLQGFNGNHHYEHHHQQYQQQILQPLIDSGSPIVVAIQHSMQHRGPWPMENIIASDVYQQQKQQPRPQLQIQEIRQAPIQPMEIPAYQQQQQAQQPQQQQHEQQQQQQQQQIAPQVENQVAPYQAEQPQQERQSPEPTYEELAEHAQAFCRSRLRTTKLFKTLSREFRVFNSRASRNQAEKHRRDMLNKQIATMAMLVPSISEGLTKKRDKISVLRLTSAYMRLTYKLGRCYELPLRDHDVQRQDRLRQQEHRAAHGSRSVGHARRVGVRARLQRRSRRSARGPALRGPRVRRHRDPAHRRALQELPVEARHGARETGAPGPAAQGGAEIRHGHAHRPDTARGQRAAPAAGGLREAGRRRARVGAAHLGGDEQRRHLHRHGPPEQAPTPQGHLDPRLDARRVLHAPSHRRPHHLLRSSHIDRHGLHDQRGQRRQRLQVHAQRRRQLDHRWLEAQYVSICNATLSRRNWEGI</sequence>
<feature type="region of interest" description="Disordered" evidence="1">
    <location>
        <begin position="473"/>
        <end position="527"/>
    </location>
</feature>
<dbReference type="OrthoDB" id="7700713at2759"/>
<evidence type="ECO:0000256" key="1">
    <source>
        <dbReference type="SAM" id="MobiDB-lite"/>
    </source>
</evidence>
<dbReference type="Pfam" id="PF00010">
    <property type="entry name" value="HLH"/>
    <property type="match status" value="1"/>
</dbReference>
<gene>
    <name evidence="3" type="ORF">TBRA_LOCUS12019</name>
</gene>
<feature type="compositionally biased region" description="Basic and acidic residues" evidence="1">
    <location>
        <begin position="716"/>
        <end position="729"/>
    </location>
</feature>
<feature type="compositionally biased region" description="Low complexity" evidence="1">
    <location>
        <begin position="705"/>
        <end position="715"/>
    </location>
</feature>
<dbReference type="GO" id="GO:0046983">
    <property type="term" value="F:protein dimerization activity"/>
    <property type="evidence" value="ECO:0007669"/>
    <property type="project" value="InterPro"/>
</dbReference>
<organism evidence="3 4">
    <name type="scientific">Trichogramma brassicae</name>
    <dbReference type="NCBI Taxonomy" id="86971"/>
    <lineage>
        <taxon>Eukaryota</taxon>
        <taxon>Metazoa</taxon>
        <taxon>Ecdysozoa</taxon>
        <taxon>Arthropoda</taxon>
        <taxon>Hexapoda</taxon>
        <taxon>Insecta</taxon>
        <taxon>Pterygota</taxon>
        <taxon>Neoptera</taxon>
        <taxon>Endopterygota</taxon>
        <taxon>Hymenoptera</taxon>
        <taxon>Apocrita</taxon>
        <taxon>Proctotrupomorpha</taxon>
        <taxon>Chalcidoidea</taxon>
        <taxon>Trichogrammatidae</taxon>
        <taxon>Trichogramma</taxon>
    </lineage>
</organism>
<feature type="compositionally biased region" description="Basic and acidic residues" evidence="1">
    <location>
        <begin position="631"/>
        <end position="641"/>
    </location>
</feature>
<feature type="compositionally biased region" description="Low complexity" evidence="1">
    <location>
        <begin position="730"/>
        <end position="740"/>
    </location>
</feature>
<evidence type="ECO:0000313" key="3">
    <source>
        <dbReference type="EMBL" id="CAB0040295.1"/>
    </source>
</evidence>
<dbReference type="Proteomes" id="UP000479190">
    <property type="component" value="Unassembled WGS sequence"/>
</dbReference>
<feature type="region of interest" description="Disordered" evidence="1">
    <location>
        <begin position="227"/>
        <end position="246"/>
    </location>
</feature>
<dbReference type="AlphaFoldDB" id="A0A6H5IZ56"/>
<dbReference type="CDD" id="cd11391">
    <property type="entry name" value="bHLH_PAS"/>
    <property type="match status" value="1"/>
</dbReference>
<feature type="compositionally biased region" description="Low complexity" evidence="1">
    <location>
        <begin position="475"/>
        <end position="498"/>
    </location>
</feature>
<dbReference type="Gene3D" id="4.10.280.10">
    <property type="entry name" value="Helix-loop-helix DNA-binding domain"/>
    <property type="match status" value="1"/>
</dbReference>
<feature type="compositionally biased region" description="Basic residues" evidence="1">
    <location>
        <begin position="676"/>
        <end position="688"/>
    </location>
</feature>
<dbReference type="SUPFAM" id="SSF47459">
    <property type="entry name" value="HLH, helix-loop-helix DNA-binding domain"/>
    <property type="match status" value="1"/>
</dbReference>